<dbReference type="Gene3D" id="1.10.287.1700">
    <property type="match status" value="1"/>
</dbReference>
<gene>
    <name evidence="12" type="ORF">M0L44_10120</name>
</gene>
<protein>
    <recommendedName>
        <fullName evidence="3">Flagellar FliJ protein</fullName>
    </recommendedName>
</protein>
<evidence type="ECO:0000256" key="2">
    <source>
        <dbReference type="ARBA" id="ARBA00010004"/>
    </source>
</evidence>
<evidence type="ECO:0000256" key="8">
    <source>
        <dbReference type="ARBA" id="ARBA00022927"/>
    </source>
</evidence>
<keyword evidence="12" id="KW-0969">Cilium</keyword>
<name>A0ABT1BNA5_9BURK</name>
<keyword evidence="5" id="KW-1003">Cell membrane</keyword>
<comment type="caution">
    <text evidence="12">The sequence shown here is derived from an EMBL/GenBank/DDBJ whole genome shotgun (WGS) entry which is preliminary data.</text>
</comment>
<dbReference type="InterPro" id="IPR012823">
    <property type="entry name" value="Flagell_FliJ"/>
</dbReference>
<evidence type="ECO:0000313" key="12">
    <source>
        <dbReference type="EMBL" id="MCO5977066.1"/>
    </source>
</evidence>
<keyword evidence="6" id="KW-0145">Chemotaxis</keyword>
<evidence type="ECO:0000256" key="1">
    <source>
        <dbReference type="ARBA" id="ARBA00004413"/>
    </source>
</evidence>
<keyword evidence="10" id="KW-1006">Bacterial flagellum protein export</keyword>
<evidence type="ECO:0000256" key="7">
    <source>
        <dbReference type="ARBA" id="ARBA00022795"/>
    </source>
</evidence>
<evidence type="ECO:0000256" key="3">
    <source>
        <dbReference type="ARBA" id="ARBA00020392"/>
    </source>
</evidence>
<reference evidence="12 13" key="1">
    <citation type="submission" date="2022-06" db="EMBL/GenBank/DDBJ databases">
        <title>Ideonella sp. NS12-5 Genome sequencing and assembly.</title>
        <authorList>
            <person name="Jung Y."/>
        </authorList>
    </citation>
    <scope>NUCLEOTIDE SEQUENCE [LARGE SCALE GENOMIC DNA]</scope>
    <source>
        <strain evidence="12 13">NS12-5</strain>
    </source>
</reference>
<evidence type="ECO:0000256" key="11">
    <source>
        <dbReference type="SAM" id="Coils"/>
    </source>
</evidence>
<dbReference type="InterPro" id="IPR053716">
    <property type="entry name" value="Flag_assembly_chemotaxis_eff"/>
</dbReference>
<comment type="subcellular location">
    <subcellularLocation>
        <location evidence="1">Cell membrane</location>
        <topology evidence="1">Peripheral membrane protein</topology>
        <orientation evidence="1">Cytoplasmic side</orientation>
    </subcellularLocation>
</comment>
<keyword evidence="12" id="KW-0282">Flagellum</keyword>
<evidence type="ECO:0000256" key="10">
    <source>
        <dbReference type="ARBA" id="ARBA00023225"/>
    </source>
</evidence>
<dbReference type="EMBL" id="JAMXMC010000005">
    <property type="protein sequence ID" value="MCO5977066.1"/>
    <property type="molecule type" value="Genomic_DNA"/>
</dbReference>
<dbReference type="Pfam" id="PF02050">
    <property type="entry name" value="FliJ"/>
    <property type="match status" value="1"/>
</dbReference>
<organism evidence="12 13">
    <name type="scientific">Ideonella oryzae</name>
    <dbReference type="NCBI Taxonomy" id="2937441"/>
    <lineage>
        <taxon>Bacteria</taxon>
        <taxon>Pseudomonadati</taxon>
        <taxon>Pseudomonadota</taxon>
        <taxon>Betaproteobacteria</taxon>
        <taxon>Burkholderiales</taxon>
        <taxon>Sphaerotilaceae</taxon>
        <taxon>Ideonella</taxon>
    </lineage>
</organism>
<keyword evidence="13" id="KW-1185">Reference proteome</keyword>
<dbReference type="RefSeq" id="WP_252769600.1">
    <property type="nucleotide sequence ID" value="NZ_JAMXMC010000005.1"/>
</dbReference>
<accession>A0ABT1BNA5</accession>
<keyword evidence="7" id="KW-1005">Bacterial flagellum biogenesis</keyword>
<keyword evidence="11" id="KW-0175">Coiled coil</keyword>
<keyword evidence="9" id="KW-0472">Membrane</keyword>
<dbReference type="Proteomes" id="UP001204851">
    <property type="component" value="Unassembled WGS sequence"/>
</dbReference>
<evidence type="ECO:0000313" key="13">
    <source>
        <dbReference type="Proteomes" id="UP001204851"/>
    </source>
</evidence>
<evidence type="ECO:0000256" key="6">
    <source>
        <dbReference type="ARBA" id="ARBA00022500"/>
    </source>
</evidence>
<evidence type="ECO:0000256" key="9">
    <source>
        <dbReference type="ARBA" id="ARBA00023136"/>
    </source>
</evidence>
<evidence type="ECO:0000256" key="5">
    <source>
        <dbReference type="ARBA" id="ARBA00022475"/>
    </source>
</evidence>
<proteinExistence type="inferred from homology"/>
<sequence>MTREERQLRQLGTLVDLRERERARLEAALADQRATEQRYRRNLERLQQLARSAGATARSPALSPSLLLNAGHYREAVLDLAERHREDLARHETQLAQTQQALVGATLRHRALDQVHDRQQQRVGQAQAQQAQKQQDELATQVWWRGRAAAG</sequence>
<keyword evidence="8" id="KW-0653">Protein transport</keyword>
<keyword evidence="4" id="KW-0813">Transport</keyword>
<keyword evidence="12" id="KW-0966">Cell projection</keyword>
<feature type="coiled-coil region" evidence="11">
    <location>
        <begin position="22"/>
        <end position="49"/>
    </location>
</feature>
<evidence type="ECO:0000256" key="4">
    <source>
        <dbReference type="ARBA" id="ARBA00022448"/>
    </source>
</evidence>
<comment type="similarity">
    <text evidence="2">Belongs to the FliJ family.</text>
</comment>
<feature type="coiled-coil region" evidence="11">
    <location>
        <begin position="74"/>
        <end position="101"/>
    </location>
</feature>